<evidence type="ECO:0000313" key="1">
    <source>
        <dbReference type="EMBL" id="RVD80195.1"/>
    </source>
</evidence>
<dbReference type="Proteomes" id="UP000283090">
    <property type="component" value="Unassembled WGS sequence"/>
</dbReference>
<dbReference type="GeneID" id="93590411"/>
<reference evidence="1 2" key="1">
    <citation type="submission" date="2019-01" db="EMBL/GenBank/DDBJ databases">
        <title>Intercellular communication is required for trap formation in the nematode-trapping fungus Duddingtonia flagrans.</title>
        <authorList>
            <person name="Youssar L."/>
            <person name="Wernet V."/>
            <person name="Hensel N."/>
            <person name="Hildebrandt H.-G."/>
            <person name="Fischer R."/>
        </authorList>
    </citation>
    <scope>NUCLEOTIDE SEQUENCE [LARGE SCALE GENOMIC DNA]</scope>
    <source>
        <strain evidence="1 2">CBS H-5679</strain>
    </source>
</reference>
<proteinExistence type="predicted"/>
<dbReference type="EMBL" id="SAEB01000012">
    <property type="protein sequence ID" value="RVD80195.1"/>
    <property type="molecule type" value="Genomic_DNA"/>
</dbReference>
<name>A0A436ZMV8_ARTFL</name>
<accession>A0A436ZMV8</accession>
<dbReference type="AlphaFoldDB" id="A0A436ZMV8"/>
<organism evidence="1 2">
    <name type="scientific">Arthrobotrys flagrans</name>
    <name type="common">Nematode-trapping fungus</name>
    <name type="synonym">Trichothecium flagrans</name>
    <dbReference type="NCBI Taxonomy" id="97331"/>
    <lineage>
        <taxon>Eukaryota</taxon>
        <taxon>Fungi</taxon>
        <taxon>Dikarya</taxon>
        <taxon>Ascomycota</taxon>
        <taxon>Pezizomycotina</taxon>
        <taxon>Orbiliomycetes</taxon>
        <taxon>Orbiliales</taxon>
        <taxon>Orbiliaceae</taxon>
        <taxon>Arthrobotrys</taxon>
    </lineage>
</organism>
<gene>
    <name evidence="1" type="ORF">DFL_008100</name>
</gene>
<dbReference type="Pfam" id="PF17615">
    <property type="entry name" value="C166"/>
    <property type="match status" value="1"/>
</dbReference>
<evidence type="ECO:0000313" key="2">
    <source>
        <dbReference type="Proteomes" id="UP000283090"/>
    </source>
</evidence>
<dbReference type="VEuPathDB" id="FungiDB:DFL_008100"/>
<keyword evidence="2" id="KW-1185">Reference proteome</keyword>
<protein>
    <submittedName>
        <fullName evidence="1">Uncharacterized protein</fullName>
    </submittedName>
</protein>
<dbReference type="OrthoDB" id="5089392at2759"/>
<sequence length="186" mass="19664">MHLQGDPILTLSIDGKPLRKGYVSGSATQASQMVGNIELLTAKSMALQAPAKSIPIVNGPLIAIDLGPFPLLGLPKSSRLQPLQSLRCRFAKVHQDFFNILIGKAGLVTVVPIIGSPVAAVIRSLEAIADTVAFGIIDTVEVAVHKASITSDANTLHGTTEVSITAYVSLIPLKKHHARDFTMIDA</sequence>
<dbReference type="RefSeq" id="XP_067485739.1">
    <property type="nucleotide sequence ID" value="XM_067637786.1"/>
</dbReference>
<comment type="caution">
    <text evidence="1">The sequence shown here is derived from an EMBL/GenBank/DDBJ whole genome shotgun (WGS) entry which is preliminary data.</text>
</comment>